<gene>
    <name evidence="2" type="ORF">CYR34_04635</name>
</gene>
<proteinExistence type="predicted"/>
<dbReference type="EMBL" id="PJZK01000003">
    <property type="protein sequence ID" value="PLR52134.1"/>
    <property type="molecule type" value="Genomic_DNA"/>
</dbReference>
<keyword evidence="1" id="KW-0732">Signal</keyword>
<evidence type="ECO:0000256" key="1">
    <source>
        <dbReference type="SAM" id="SignalP"/>
    </source>
</evidence>
<evidence type="ECO:0000313" key="3">
    <source>
        <dbReference type="Proteomes" id="UP000234626"/>
    </source>
</evidence>
<name>A0A2N5ER07_9GAMM</name>
<dbReference type="OrthoDB" id="7947598at2"/>
<protein>
    <submittedName>
        <fullName evidence="2">Uncharacterized protein</fullName>
    </submittedName>
</protein>
<organism evidence="2 3">
    <name type="scientific">Chimaeribacter arupi</name>
    <dbReference type="NCBI Taxonomy" id="2060066"/>
    <lineage>
        <taxon>Bacteria</taxon>
        <taxon>Pseudomonadati</taxon>
        <taxon>Pseudomonadota</taxon>
        <taxon>Gammaproteobacteria</taxon>
        <taxon>Enterobacterales</taxon>
        <taxon>Yersiniaceae</taxon>
        <taxon>Chimaeribacter</taxon>
    </lineage>
</organism>
<sequence>MKQRLKFIGLTALGCCFAQSATLTGANAWLEEECAGDNGQLETRQPLPGIFTAGGTQVVLEETTLDDIQRLFGGTVQESGQRRWVCYQDKHENRAYWFISYLPMQQGRVSSLAITPLADHNMCGQPGKPLHVTGVTLPAPGADLTVINHHFQAAIKPGSTCASLFHSREAGQFTVLNSVSYRFVHDHAVGMMFSQVTTN</sequence>
<dbReference type="AlphaFoldDB" id="A0A2N5ER07"/>
<accession>A0A2N5ER07</accession>
<dbReference type="Proteomes" id="UP000234626">
    <property type="component" value="Unassembled WGS sequence"/>
</dbReference>
<keyword evidence="3" id="KW-1185">Reference proteome</keyword>
<feature type="signal peptide" evidence="1">
    <location>
        <begin position="1"/>
        <end position="20"/>
    </location>
</feature>
<dbReference type="RefSeq" id="WP_101834101.1">
    <property type="nucleotide sequence ID" value="NZ_PJZG01000006.1"/>
</dbReference>
<evidence type="ECO:0000313" key="2">
    <source>
        <dbReference type="EMBL" id="PLR52134.1"/>
    </source>
</evidence>
<comment type="caution">
    <text evidence="2">The sequence shown here is derived from an EMBL/GenBank/DDBJ whole genome shotgun (WGS) entry which is preliminary data.</text>
</comment>
<reference evidence="2 3" key="1">
    <citation type="submission" date="2017-12" db="EMBL/GenBank/DDBJ databases">
        <title>Characterization of six clinical isolates of Enterochimera gen. nov., a novel genus of the Yersiniaciae family and the three species Enterochimera arupensis sp. nov., Enterochimera coloradensis sp. nov, and Enterochimera californica sp. nov.</title>
        <authorList>
            <person name="Rossi A."/>
            <person name="Fisher M."/>
        </authorList>
    </citation>
    <scope>NUCLEOTIDE SEQUENCE [LARGE SCALE GENOMIC DNA]</scope>
    <source>
        <strain evidence="2 3">2016Iso1</strain>
    </source>
</reference>
<feature type="chain" id="PRO_5014995474" evidence="1">
    <location>
        <begin position="21"/>
        <end position="199"/>
    </location>
</feature>